<dbReference type="Proteomes" id="UP000219331">
    <property type="component" value="Unassembled WGS sequence"/>
</dbReference>
<feature type="domain" description="Amidase" evidence="2">
    <location>
        <begin position="27"/>
        <end position="404"/>
    </location>
</feature>
<sequence>MLSALELARALEAGTLDIDALYDDIAARIAEQEGTIRAFVCHDVEAARQAARSARGPLMGLPLAVKDNIDTADFPSRYGSPIHENHRPAVDAATVALARRAGAAVLGKTVTTEFAFFQPGPTRNPHNLEHTPGGSSSGSAAGVAAGFFPLAIGTQTGGSVVRPASFCGVVGFKPSFDHLPTVGMKYFSWTLDTLGLFGKGVADVAFAGSALSARDWRVDAMVPMPPRIGVVEPQPWAQADDDMQGALETAIARATRAGASVSRVSLPPVFREAFAAHQTIQDFEATRALAAEVDAAPELISQVLMCTLEDGAAIEPAAYDAALEVARQARHALAEVMSQVDVLMMPSAPGAAPAGLASTGSSVFNRVWTLMGGPCVNVPGLATPGGLPLGIQLVGSYGRDRATLLAARWLEECLAKAG</sequence>
<evidence type="ECO:0000259" key="2">
    <source>
        <dbReference type="Pfam" id="PF01425"/>
    </source>
</evidence>
<protein>
    <submittedName>
        <fullName evidence="3">Asp-tRNAAsn/Glu-tRNAGln amidotransferase A subunit</fullName>
    </submittedName>
</protein>
<evidence type="ECO:0000313" key="4">
    <source>
        <dbReference type="Proteomes" id="UP000219331"/>
    </source>
</evidence>
<gene>
    <name evidence="3" type="ORF">SAMN05421512_101251</name>
</gene>
<dbReference type="SUPFAM" id="SSF75304">
    <property type="entry name" value="Amidase signature (AS) enzymes"/>
    <property type="match status" value="1"/>
</dbReference>
<organism evidence="3 4">
    <name type="scientific">Stappia indica</name>
    <dbReference type="NCBI Taxonomy" id="538381"/>
    <lineage>
        <taxon>Bacteria</taxon>
        <taxon>Pseudomonadati</taxon>
        <taxon>Pseudomonadota</taxon>
        <taxon>Alphaproteobacteria</taxon>
        <taxon>Hyphomicrobiales</taxon>
        <taxon>Stappiaceae</taxon>
        <taxon>Stappia</taxon>
    </lineage>
</organism>
<dbReference type="OrthoDB" id="9777859at2"/>
<proteinExistence type="inferred from homology"/>
<dbReference type="Pfam" id="PF01425">
    <property type="entry name" value="Amidase"/>
    <property type="match status" value="1"/>
</dbReference>
<dbReference type="PANTHER" id="PTHR11895:SF151">
    <property type="entry name" value="GLUTAMYL-TRNA(GLN) AMIDOTRANSFERASE SUBUNIT A"/>
    <property type="match status" value="1"/>
</dbReference>
<dbReference type="STRING" id="538381.GCA_001696535_01330"/>
<dbReference type="GO" id="GO:0016740">
    <property type="term" value="F:transferase activity"/>
    <property type="evidence" value="ECO:0007669"/>
    <property type="project" value="UniProtKB-KW"/>
</dbReference>
<dbReference type="InterPro" id="IPR036928">
    <property type="entry name" value="AS_sf"/>
</dbReference>
<dbReference type="InterPro" id="IPR023631">
    <property type="entry name" value="Amidase_dom"/>
</dbReference>
<dbReference type="InterPro" id="IPR000120">
    <property type="entry name" value="Amidase"/>
</dbReference>
<dbReference type="RefSeq" id="WP_067217366.1">
    <property type="nucleotide sequence ID" value="NZ_MBQE01000001.1"/>
</dbReference>
<keyword evidence="3" id="KW-0808">Transferase</keyword>
<comment type="similarity">
    <text evidence="1">Belongs to the amidase family.</text>
</comment>
<dbReference type="PANTHER" id="PTHR11895">
    <property type="entry name" value="TRANSAMIDASE"/>
    <property type="match status" value="1"/>
</dbReference>
<dbReference type="EMBL" id="OBML01000001">
    <property type="protein sequence ID" value="SOB89367.1"/>
    <property type="molecule type" value="Genomic_DNA"/>
</dbReference>
<dbReference type="Gene3D" id="3.90.1300.10">
    <property type="entry name" value="Amidase signature (AS) domain"/>
    <property type="match status" value="1"/>
</dbReference>
<reference evidence="3 4" key="1">
    <citation type="submission" date="2017-08" db="EMBL/GenBank/DDBJ databases">
        <authorList>
            <person name="de Groot N.N."/>
        </authorList>
    </citation>
    <scope>NUCLEOTIDE SEQUENCE [LARGE SCALE GENOMIC DNA]</scope>
    <source>
        <strain evidence="3 4">USBA 352</strain>
    </source>
</reference>
<name>A0A285RAF6_9HYPH</name>
<evidence type="ECO:0000313" key="3">
    <source>
        <dbReference type="EMBL" id="SOB89367.1"/>
    </source>
</evidence>
<accession>A0A285RAF6</accession>
<evidence type="ECO:0000256" key="1">
    <source>
        <dbReference type="ARBA" id="ARBA00009199"/>
    </source>
</evidence>
<dbReference type="AlphaFoldDB" id="A0A285RAF6"/>
<keyword evidence="4" id="KW-1185">Reference proteome</keyword>